<evidence type="ECO:0000256" key="6">
    <source>
        <dbReference type="ARBA" id="ARBA00022490"/>
    </source>
</evidence>
<feature type="compositionally biased region" description="Acidic residues" evidence="11">
    <location>
        <begin position="44"/>
        <end position="54"/>
    </location>
</feature>
<dbReference type="InterPro" id="IPR022816">
    <property type="entry name" value="Condensin_barren_su2"/>
</dbReference>
<organism evidence="14">
    <name type="scientific">Echinostoma caproni</name>
    <dbReference type="NCBI Taxonomy" id="27848"/>
    <lineage>
        <taxon>Eukaryota</taxon>
        <taxon>Metazoa</taxon>
        <taxon>Spiralia</taxon>
        <taxon>Lophotrochozoa</taxon>
        <taxon>Platyhelminthes</taxon>
        <taxon>Trematoda</taxon>
        <taxon>Digenea</taxon>
        <taxon>Plagiorchiida</taxon>
        <taxon>Echinostomata</taxon>
        <taxon>Echinostomatoidea</taxon>
        <taxon>Echinostomatidae</taxon>
        <taxon>Echinostoma</taxon>
    </lineage>
</organism>
<dbReference type="OrthoDB" id="362021at2759"/>
<sequence length="472" mass="52334">MILSEQRPLGDIAIPKLDSDDEDISFPRMKTRRPASPIRSVEVVLDDENDDDDERLARRKSRLLEPHPASANSPCANSSTAKRREAAAPRGISQAQIGEHYGNCIRLAAENKITAKNAFNLHLIDYMSDMLKKEDFASFQPQPTEDDDGEGALDEDATNPTGAVGKENRKKAQVHRDIIQKQLNKIRSKVLAAKADVDPLFQHQTASYDEGGTAELRLNQLSTLDEACVLILDSSTRIMHTSCKSTSNVVNIAGILDFLSPVQPKNINQLTMCSSLEDFRFMNWDISQMVVMYFFTHVSILSSIKALTQQPPEITEQIIPCGSSAATAATTAFGGDKPVVDAEGESNVAQTSGTDGELFVSSLKSMLDKQYEHFGQLNDHLLGMWAGPEHWRKKAKRRRINPITGRDEEIDGEAQFPNGDDDDDVTVAGKSRKSSRSKKEKTTKLLYLEALAPGENKTRYCQYLILTISLQH</sequence>
<dbReference type="Pfam" id="PF05786">
    <property type="entry name" value="Cnd2"/>
    <property type="match status" value="2"/>
</dbReference>
<evidence type="ECO:0000256" key="8">
    <source>
        <dbReference type="ARBA" id="ARBA00022776"/>
    </source>
</evidence>
<dbReference type="GO" id="GO:0051301">
    <property type="term" value="P:cell division"/>
    <property type="evidence" value="ECO:0007669"/>
    <property type="project" value="UniProtKB-KW"/>
</dbReference>
<comment type="similarity">
    <text evidence="3">Belongs to the CND2 (condensin subunit 2) family.</text>
</comment>
<evidence type="ECO:0000313" key="14">
    <source>
        <dbReference type="WBParaSite" id="ECPE_0000713801-mRNA-1"/>
    </source>
</evidence>
<feature type="region of interest" description="Disordered" evidence="11">
    <location>
        <begin position="1"/>
        <end position="92"/>
    </location>
</feature>
<dbReference type="GO" id="GO:0003682">
    <property type="term" value="F:chromatin binding"/>
    <property type="evidence" value="ECO:0007669"/>
    <property type="project" value="TreeGrafter"/>
</dbReference>
<protein>
    <recommendedName>
        <fullName evidence="4">Condensin complex subunit 2</fullName>
    </recommendedName>
</protein>
<keyword evidence="6" id="KW-0963">Cytoplasm</keyword>
<evidence type="ECO:0000256" key="5">
    <source>
        <dbReference type="ARBA" id="ARBA00022454"/>
    </source>
</evidence>
<evidence type="ECO:0000256" key="10">
    <source>
        <dbReference type="ARBA" id="ARBA00023306"/>
    </source>
</evidence>
<dbReference type="GO" id="GO:0000796">
    <property type="term" value="C:condensin complex"/>
    <property type="evidence" value="ECO:0007669"/>
    <property type="project" value="InterPro"/>
</dbReference>
<feature type="compositionally biased region" description="Acidic residues" evidence="11">
    <location>
        <begin position="144"/>
        <end position="157"/>
    </location>
</feature>
<evidence type="ECO:0000256" key="3">
    <source>
        <dbReference type="ARBA" id="ARBA00009471"/>
    </source>
</evidence>
<dbReference type="GO" id="GO:0005737">
    <property type="term" value="C:cytoplasm"/>
    <property type="evidence" value="ECO:0007669"/>
    <property type="project" value="UniProtKB-SubCell"/>
</dbReference>
<keyword evidence="13" id="KW-1185">Reference proteome</keyword>
<dbReference type="Proteomes" id="UP000272942">
    <property type="component" value="Unassembled WGS sequence"/>
</dbReference>
<evidence type="ECO:0000256" key="4">
    <source>
        <dbReference type="ARBA" id="ARBA00016065"/>
    </source>
</evidence>
<evidence type="ECO:0000313" key="12">
    <source>
        <dbReference type="EMBL" id="VDP80229.1"/>
    </source>
</evidence>
<dbReference type="WBParaSite" id="ECPE_0000713801-mRNA-1">
    <property type="protein sequence ID" value="ECPE_0000713801-mRNA-1"/>
    <property type="gene ID" value="ECPE_0000713801"/>
</dbReference>
<feature type="compositionally biased region" description="Basic residues" evidence="11">
    <location>
        <begin position="430"/>
        <end position="441"/>
    </location>
</feature>
<dbReference type="GO" id="GO:0007076">
    <property type="term" value="P:mitotic chromosome condensation"/>
    <property type="evidence" value="ECO:0007669"/>
    <property type="project" value="InterPro"/>
</dbReference>
<keyword evidence="10" id="KW-0131">Cell cycle</keyword>
<reference evidence="14" key="1">
    <citation type="submission" date="2016-06" db="UniProtKB">
        <authorList>
            <consortium name="WormBaseParasite"/>
        </authorList>
    </citation>
    <scope>IDENTIFICATION</scope>
</reference>
<comment type="subcellular location">
    <subcellularLocation>
        <location evidence="1">Chromosome</location>
    </subcellularLocation>
    <subcellularLocation>
        <location evidence="2">Cytoplasm</location>
    </subcellularLocation>
</comment>
<accession>A0A183AJI8</accession>
<dbReference type="EMBL" id="UZAN01044196">
    <property type="protein sequence ID" value="VDP80229.1"/>
    <property type="molecule type" value="Genomic_DNA"/>
</dbReference>
<dbReference type="PANTHER" id="PTHR13108">
    <property type="entry name" value="CONDENSIN COMPLEX SUBUNIT 2"/>
    <property type="match status" value="1"/>
</dbReference>
<dbReference type="AlphaFoldDB" id="A0A183AJI8"/>
<evidence type="ECO:0000256" key="7">
    <source>
        <dbReference type="ARBA" id="ARBA00022618"/>
    </source>
</evidence>
<evidence type="ECO:0000256" key="1">
    <source>
        <dbReference type="ARBA" id="ARBA00004286"/>
    </source>
</evidence>
<feature type="region of interest" description="Disordered" evidence="11">
    <location>
        <begin position="396"/>
        <end position="441"/>
    </location>
</feature>
<name>A0A183AJI8_9TREM</name>
<keyword evidence="9" id="KW-0226">DNA condensation</keyword>
<evidence type="ECO:0000256" key="2">
    <source>
        <dbReference type="ARBA" id="ARBA00004496"/>
    </source>
</evidence>
<proteinExistence type="inferred from homology"/>
<keyword evidence="5" id="KW-0158">Chromosome</keyword>
<keyword evidence="8" id="KW-0498">Mitosis</keyword>
<keyword evidence="7" id="KW-0132">Cell division</keyword>
<reference evidence="12 13" key="2">
    <citation type="submission" date="2018-11" db="EMBL/GenBank/DDBJ databases">
        <authorList>
            <consortium name="Pathogen Informatics"/>
        </authorList>
    </citation>
    <scope>NUCLEOTIDE SEQUENCE [LARGE SCALE GENOMIC DNA]</scope>
    <source>
        <strain evidence="12 13">Egypt</strain>
    </source>
</reference>
<feature type="region of interest" description="Disordered" evidence="11">
    <location>
        <begin position="139"/>
        <end position="173"/>
    </location>
</feature>
<gene>
    <name evidence="12" type="ORF">ECPE_LOCUS7123</name>
</gene>
<feature type="compositionally biased region" description="Low complexity" evidence="11">
    <location>
        <begin position="68"/>
        <end position="80"/>
    </location>
</feature>
<evidence type="ECO:0000256" key="11">
    <source>
        <dbReference type="SAM" id="MobiDB-lite"/>
    </source>
</evidence>
<dbReference type="PANTHER" id="PTHR13108:SF9">
    <property type="entry name" value="CONDENSIN COMPLEX SUBUNIT 2"/>
    <property type="match status" value="1"/>
</dbReference>
<evidence type="ECO:0000256" key="9">
    <source>
        <dbReference type="ARBA" id="ARBA00023067"/>
    </source>
</evidence>
<evidence type="ECO:0000313" key="13">
    <source>
        <dbReference type="Proteomes" id="UP000272942"/>
    </source>
</evidence>